<protein>
    <submittedName>
        <fullName evidence="1">JDVT-CTERM domain-containing protein</fullName>
    </submittedName>
</protein>
<organism evidence="1 2">
    <name type="scientific">Noviherbaspirillum saxi</name>
    <dbReference type="NCBI Taxonomy" id="2320863"/>
    <lineage>
        <taxon>Bacteria</taxon>
        <taxon>Pseudomonadati</taxon>
        <taxon>Pseudomonadota</taxon>
        <taxon>Betaproteobacteria</taxon>
        <taxon>Burkholderiales</taxon>
        <taxon>Oxalobacteraceae</taxon>
        <taxon>Noviherbaspirillum</taxon>
    </lineage>
</organism>
<reference evidence="2" key="1">
    <citation type="submission" date="2018-09" db="EMBL/GenBank/DDBJ databases">
        <authorList>
            <person name="Zhu H."/>
        </authorList>
    </citation>
    <scope>NUCLEOTIDE SEQUENCE [LARGE SCALE GENOMIC DNA]</scope>
    <source>
        <strain evidence="2">K1R23-30</strain>
    </source>
</reference>
<gene>
    <name evidence="1" type="ORF">D3871_09765</name>
</gene>
<proteinExistence type="predicted"/>
<dbReference type="Proteomes" id="UP000265955">
    <property type="component" value="Unassembled WGS sequence"/>
</dbReference>
<dbReference type="NCBIfam" id="NF033191">
    <property type="entry name" value="JDVT-CTERM"/>
    <property type="match status" value="1"/>
</dbReference>
<comment type="caution">
    <text evidence="1">The sequence shown here is derived from an EMBL/GenBank/DDBJ whole genome shotgun (WGS) entry which is preliminary data.</text>
</comment>
<evidence type="ECO:0000313" key="1">
    <source>
        <dbReference type="EMBL" id="RJF98769.1"/>
    </source>
</evidence>
<name>A0A3A3GD08_9BURK</name>
<dbReference type="EMBL" id="QYUO01000001">
    <property type="protein sequence ID" value="RJF98769.1"/>
    <property type="molecule type" value="Genomic_DNA"/>
</dbReference>
<evidence type="ECO:0000313" key="2">
    <source>
        <dbReference type="Proteomes" id="UP000265955"/>
    </source>
</evidence>
<accession>A0A3A3GD08</accession>
<dbReference type="AlphaFoldDB" id="A0A3A3GD08"/>
<sequence length="31" mass="3510">MRADGRFDPMLPGLLLAAMASIVRRHRSDQK</sequence>
<keyword evidence="2" id="KW-1185">Reference proteome</keyword>